<dbReference type="Gene3D" id="3.40.50.300">
    <property type="entry name" value="P-loop containing nucleotide triphosphate hydrolases"/>
    <property type="match status" value="2"/>
</dbReference>
<dbReference type="EMBL" id="CP026952">
    <property type="protein sequence ID" value="AWB91506.1"/>
    <property type="molecule type" value="Genomic_DNA"/>
</dbReference>
<keyword evidence="4" id="KW-0677">Repeat</keyword>
<keyword evidence="11" id="KW-0267">Excision nuclease</keyword>
<comment type="subcellular location">
    <subcellularLocation>
        <location evidence="1">Cytoplasm</location>
    </subcellularLocation>
</comment>
<evidence type="ECO:0000256" key="11">
    <source>
        <dbReference type="ARBA" id="ARBA00022881"/>
    </source>
</evidence>
<dbReference type="Gene3D" id="1.10.8.280">
    <property type="entry name" value="ABC transporter ATPase domain-like"/>
    <property type="match status" value="1"/>
</dbReference>
<dbReference type="InterPro" id="IPR017871">
    <property type="entry name" value="ABC_transporter-like_CS"/>
</dbReference>
<dbReference type="GO" id="GO:0004518">
    <property type="term" value="F:nuclease activity"/>
    <property type="evidence" value="ECO:0007669"/>
    <property type="project" value="UniProtKB-KW"/>
</dbReference>
<evidence type="ECO:0000256" key="4">
    <source>
        <dbReference type="ARBA" id="ARBA00022737"/>
    </source>
</evidence>
<keyword evidence="2" id="KW-0963">Cytoplasm</keyword>
<keyword evidence="10" id="KW-0067">ATP-binding</keyword>
<evidence type="ECO:0000313" key="17">
    <source>
        <dbReference type="EMBL" id="AWB91506.1"/>
    </source>
</evidence>
<dbReference type="PANTHER" id="PTHR43152">
    <property type="entry name" value="UVRABC SYSTEM PROTEIN A"/>
    <property type="match status" value="1"/>
</dbReference>
<keyword evidence="9" id="KW-0862">Zinc</keyword>
<dbReference type="PROSITE" id="PS50893">
    <property type="entry name" value="ABC_TRANSPORTER_2"/>
    <property type="match status" value="1"/>
</dbReference>
<sequence>MPEHRETDLNGTDLPTGSSGWIRVRGAREHNLRDVDVDLPRDCFVVFTGVSGSGKSSLAFGTVFAESQRRYFESVAPYARRLLSQVGAPDIDTIDGMPPAVALQQARGATSSRSSLGTLSSLSDVLRLLYSRAGTYPEGADHLPASAFSPNTAIGACPTCHGSGVSRSTTEELLVPDPSLSIDEGAIGVWANRAWVGLNVRRMVTKLGIDIHAPWHTLPQEQRDWLLFTDEEPRMLLQGNKQGEASAYHGHWSSAEKYLMRNLAKTQSASQREKLEAFRAEGPCPTCHGKRLRPAALAVTFAGVDIAEMAAMPLSQVCALLDTGLEQQARGTDRHGAAAATAARSLVKDFASRVEAIIGLGLGYLSMDRSSTALSPGELQRVRLAGQLRAGLFGVLYVLDEPSAGLHPADSEALYAALRELVAAGNSLFVVEHDLAIARHADWVVDVGPSAGVLGGHVVHSGPPEGLAAVAESVTAEFMFDRTPPPTLAAREPVAWRELDHLSLHNLQDVSIRLPIGVMTAITGVSGSGKSSLLAATLERLEAEPVVDGEQQRIISIDQRPIGRSPRSNLATYTGLFDAVRRLFAATPAAKDRGWAAGRFSFNVAAGRCPTCEGEGFIAIELVFLPTSYSVCPTCNGSRYNPETLEVHYRERDIGQVLAMTVQEAATFFEDVPGVHRSLATLLDVGLGYLTLGQPATELSGGEAQRIKLATELQRPRREGTIFVLDEPTGGLHPVNVRDLVRVLGRLTDAGDTVIVVEHDMQVVAAADWVIELGPGGGDRGGTVVAAATPADLLEVEQSVTAPYLRRAVEREMSATSHQ</sequence>
<reference evidence="18" key="1">
    <citation type="submission" date="2018-01" db="EMBL/GenBank/DDBJ databases">
        <authorList>
            <person name="Li J."/>
        </authorList>
    </citation>
    <scope>NUCLEOTIDE SEQUENCE [LARGE SCALE GENOMIC DNA]</scope>
    <source>
        <strain evidence="18">592</strain>
    </source>
</reference>
<evidence type="ECO:0000256" key="10">
    <source>
        <dbReference type="ARBA" id="ARBA00022840"/>
    </source>
</evidence>
<dbReference type="InterPro" id="IPR027417">
    <property type="entry name" value="P-loop_NTPase"/>
</dbReference>
<accession>A0A5F2ERX7</accession>
<dbReference type="Gene3D" id="1.20.1580.10">
    <property type="entry name" value="ABC transporter ATPase like domain"/>
    <property type="match status" value="2"/>
</dbReference>
<dbReference type="OrthoDB" id="9809851at2"/>
<dbReference type="InterPro" id="IPR041552">
    <property type="entry name" value="UvrA_DNA-bd"/>
</dbReference>
<comment type="similarity">
    <text evidence="14">Belongs to the ABC transporter superfamily. UvrA family.</text>
</comment>
<keyword evidence="18" id="KW-1185">Reference proteome</keyword>
<dbReference type="KEGG" id="aez:C3E78_04325"/>
<name>A0A2S0WJJ1_9ACTN</name>
<evidence type="ECO:0000256" key="12">
    <source>
        <dbReference type="ARBA" id="ARBA00023125"/>
    </source>
</evidence>
<keyword evidence="12" id="KW-0238">DNA-binding</keyword>
<dbReference type="Proteomes" id="UP000244384">
    <property type="component" value="Chromosome"/>
</dbReference>
<evidence type="ECO:0000256" key="1">
    <source>
        <dbReference type="ARBA" id="ARBA00004496"/>
    </source>
</evidence>
<evidence type="ECO:0000313" key="18">
    <source>
        <dbReference type="Proteomes" id="UP000244384"/>
    </source>
</evidence>
<dbReference type="RefSeq" id="WP_108577152.1">
    <property type="nucleotide sequence ID" value="NZ_CP026952.1"/>
</dbReference>
<dbReference type="GO" id="GO:0005737">
    <property type="term" value="C:cytoplasm"/>
    <property type="evidence" value="ECO:0007669"/>
    <property type="project" value="UniProtKB-SubCell"/>
</dbReference>
<evidence type="ECO:0000256" key="5">
    <source>
        <dbReference type="ARBA" id="ARBA00022741"/>
    </source>
</evidence>
<evidence type="ECO:0000256" key="7">
    <source>
        <dbReference type="ARBA" id="ARBA00022769"/>
    </source>
</evidence>
<dbReference type="GO" id="GO:0016887">
    <property type="term" value="F:ATP hydrolysis activity"/>
    <property type="evidence" value="ECO:0007669"/>
    <property type="project" value="InterPro"/>
</dbReference>
<dbReference type="InterPro" id="IPR003439">
    <property type="entry name" value="ABC_transporter-like_ATP-bd"/>
</dbReference>
<dbReference type="PANTHER" id="PTHR43152:SF1">
    <property type="entry name" value="UVRA PROTEIN"/>
    <property type="match status" value="1"/>
</dbReference>
<dbReference type="AlphaFoldDB" id="A0A2S0WJJ1"/>
<keyword evidence="3" id="KW-0479">Metal-binding</keyword>
<keyword evidence="5" id="KW-0547">Nucleotide-binding</keyword>
<evidence type="ECO:0000256" key="14">
    <source>
        <dbReference type="ARBA" id="ARBA00038000"/>
    </source>
</evidence>
<dbReference type="GO" id="GO:0003677">
    <property type="term" value="F:DNA binding"/>
    <property type="evidence" value="ECO:0007669"/>
    <property type="project" value="UniProtKB-KW"/>
</dbReference>
<evidence type="ECO:0000256" key="2">
    <source>
        <dbReference type="ARBA" id="ARBA00022490"/>
    </source>
</evidence>
<proteinExistence type="inferred from homology"/>
<dbReference type="GO" id="GO:0006281">
    <property type="term" value="P:DNA repair"/>
    <property type="evidence" value="ECO:0007669"/>
    <property type="project" value="UniProtKB-KW"/>
</dbReference>
<evidence type="ECO:0000256" key="8">
    <source>
        <dbReference type="ARBA" id="ARBA00022771"/>
    </source>
</evidence>
<keyword evidence="13" id="KW-0234">DNA repair</keyword>
<evidence type="ECO:0000256" key="16">
    <source>
        <dbReference type="ARBA" id="ARBA00042156"/>
    </source>
</evidence>
<keyword evidence="7" id="KW-0228">DNA excision</keyword>
<accession>A0A2S0WJJ1</accession>
<dbReference type="Pfam" id="PF00005">
    <property type="entry name" value="ABC_tran"/>
    <property type="match status" value="1"/>
</dbReference>
<dbReference type="Pfam" id="PF17755">
    <property type="entry name" value="UvrA_DNA-bind"/>
    <property type="match status" value="1"/>
</dbReference>
<evidence type="ECO:0000256" key="6">
    <source>
        <dbReference type="ARBA" id="ARBA00022763"/>
    </source>
</evidence>
<organism evidence="17 18">
    <name type="scientific">Aeromicrobium chenweiae</name>
    <dbReference type="NCBI Taxonomy" id="2079793"/>
    <lineage>
        <taxon>Bacteria</taxon>
        <taxon>Bacillati</taxon>
        <taxon>Actinomycetota</taxon>
        <taxon>Actinomycetes</taxon>
        <taxon>Propionibacteriales</taxon>
        <taxon>Nocardioidaceae</taxon>
        <taxon>Aeromicrobium</taxon>
    </lineage>
</organism>
<protein>
    <recommendedName>
        <fullName evidence="15">UvrABC system protein A</fullName>
    </recommendedName>
    <alternativeName>
        <fullName evidence="16">Excinuclease ABC subunit A</fullName>
    </alternativeName>
</protein>
<keyword evidence="6" id="KW-0227">DNA damage</keyword>
<evidence type="ECO:0000256" key="13">
    <source>
        <dbReference type="ARBA" id="ARBA00023204"/>
    </source>
</evidence>
<evidence type="ECO:0000256" key="3">
    <source>
        <dbReference type="ARBA" id="ARBA00022723"/>
    </source>
</evidence>
<evidence type="ECO:0000256" key="9">
    <source>
        <dbReference type="ARBA" id="ARBA00022833"/>
    </source>
</evidence>
<keyword evidence="8" id="KW-0863">Zinc-finger</keyword>
<dbReference type="GO" id="GO:0008270">
    <property type="term" value="F:zinc ion binding"/>
    <property type="evidence" value="ECO:0007669"/>
    <property type="project" value="UniProtKB-KW"/>
</dbReference>
<evidence type="ECO:0000256" key="15">
    <source>
        <dbReference type="ARBA" id="ARBA00039316"/>
    </source>
</evidence>
<dbReference type="GO" id="GO:0005524">
    <property type="term" value="F:ATP binding"/>
    <property type="evidence" value="ECO:0007669"/>
    <property type="project" value="UniProtKB-KW"/>
</dbReference>
<dbReference type="PROSITE" id="PS00211">
    <property type="entry name" value="ABC_TRANSPORTER_1"/>
    <property type="match status" value="1"/>
</dbReference>
<dbReference type="SUPFAM" id="SSF52540">
    <property type="entry name" value="P-loop containing nucleoside triphosphate hydrolases"/>
    <property type="match status" value="2"/>
</dbReference>
<gene>
    <name evidence="17" type="ORF">C3E78_04325</name>
</gene>